<name>A0A926DNV3_9FIRM</name>
<keyword evidence="6 10" id="KW-0548">Nucleotidyltransferase</keyword>
<dbReference type="SUPFAM" id="SSF55979">
    <property type="entry name" value="DNA clamp"/>
    <property type="match status" value="3"/>
</dbReference>
<feature type="domain" description="DNA polymerase III beta sliding clamp C-terminal" evidence="13">
    <location>
        <begin position="251"/>
        <end position="365"/>
    </location>
</feature>
<dbReference type="RefSeq" id="WP_249313431.1">
    <property type="nucleotide sequence ID" value="NZ_JACRSU010000004.1"/>
</dbReference>
<sequence length="367" mass="41204">MNLKCKRTDLIEAVNIVEKAVPVKTTLPIMEGIYLEAKDDCFHLVGNNMDLGLECVIPAEVKEKGMVVVKANLFSVAVKKLPDFEEDVYLEVDDKEQIKIACGNAKFDFATASAEDFPLLPLVEDENCFEIKETYLKNMVRQTVYAISTKEDKPVLTGIYFDISDGTIHVVGCDGYRVAIRKEEIDTDKEIKFILPGKNAKELLSIIGDSEDSIQISLSKNNVKMSLKNCTFVSRIIDGEYLNYKSVADHKNNLVIEVETKKILNSIDRAAMIVSESAKSYVLLNIEDDNVFINCESVMGKVNDKFSVNMIGEPMQIAFNPRYLIDAFKNVDDETVKFSFSTPVTPTVISPVEGDRFTYIVLPVRMK</sequence>
<keyword evidence="5 10" id="KW-0808">Transferase</keyword>
<dbReference type="InterPro" id="IPR001001">
    <property type="entry name" value="DNA_polIII_beta"/>
</dbReference>
<evidence type="ECO:0000256" key="6">
    <source>
        <dbReference type="ARBA" id="ARBA00022695"/>
    </source>
</evidence>
<evidence type="ECO:0000256" key="9">
    <source>
        <dbReference type="ARBA" id="ARBA00023125"/>
    </source>
</evidence>
<accession>A0A926DNV3</accession>
<dbReference type="PANTHER" id="PTHR30478:SF0">
    <property type="entry name" value="BETA SLIDING CLAMP"/>
    <property type="match status" value="1"/>
</dbReference>
<comment type="function">
    <text evidence="10">Confers DNA tethering and processivity to DNA polymerases and other proteins. Acts as a clamp, forming a ring around DNA (a reaction catalyzed by the clamp-loading complex) which diffuses in an ATP-independent manner freely and bidirectionally along dsDNA. Initially characterized for its ability to contact the catalytic subunit of DNA polymerase III (Pol III), a complex, multichain enzyme responsible for most of the replicative synthesis in bacteria; Pol III exhibits 3'-5' exonuclease proofreading activity. The beta chain is required for initiation of replication as well as for processivity of DNA replication.</text>
</comment>
<dbReference type="Proteomes" id="UP000611762">
    <property type="component" value="Unassembled WGS sequence"/>
</dbReference>
<comment type="subcellular location">
    <subcellularLocation>
        <location evidence="1 10">Cytoplasm</location>
    </subcellularLocation>
</comment>
<dbReference type="SMART" id="SM00480">
    <property type="entry name" value="POL3Bc"/>
    <property type="match status" value="1"/>
</dbReference>
<dbReference type="PANTHER" id="PTHR30478">
    <property type="entry name" value="DNA POLYMERASE III SUBUNIT BETA"/>
    <property type="match status" value="1"/>
</dbReference>
<evidence type="ECO:0000259" key="13">
    <source>
        <dbReference type="Pfam" id="PF02768"/>
    </source>
</evidence>
<gene>
    <name evidence="14" type="primary">dnaN</name>
    <name evidence="14" type="ORF">H8698_10355</name>
</gene>
<comment type="subunit">
    <text evidence="10">Forms a ring-shaped head-to-tail homodimer around DNA.</text>
</comment>
<evidence type="ECO:0000259" key="12">
    <source>
        <dbReference type="Pfam" id="PF02767"/>
    </source>
</evidence>
<evidence type="ECO:0000256" key="3">
    <source>
        <dbReference type="ARBA" id="ARBA00021035"/>
    </source>
</evidence>
<evidence type="ECO:0000313" key="15">
    <source>
        <dbReference type="Proteomes" id="UP000611762"/>
    </source>
</evidence>
<dbReference type="GO" id="GO:0005737">
    <property type="term" value="C:cytoplasm"/>
    <property type="evidence" value="ECO:0007669"/>
    <property type="project" value="UniProtKB-SubCell"/>
</dbReference>
<dbReference type="Pfam" id="PF02767">
    <property type="entry name" value="DNA_pol3_beta_2"/>
    <property type="match status" value="1"/>
</dbReference>
<dbReference type="InterPro" id="IPR022635">
    <property type="entry name" value="DNA_polIII_beta_C"/>
</dbReference>
<feature type="domain" description="DNA polymerase III beta sliding clamp N-terminal" evidence="11">
    <location>
        <begin position="1"/>
        <end position="121"/>
    </location>
</feature>
<keyword evidence="8 10" id="KW-0239">DNA-directed DNA polymerase</keyword>
<evidence type="ECO:0000313" key="14">
    <source>
        <dbReference type="EMBL" id="MBC8541378.1"/>
    </source>
</evidence>
<evidence type="ECO:0000259" key="11">
    <source>
        <dbReference type="Pfam" id="PF00712"/>
    </source>
</evidence>
<evidence type="ECO:0000256" key="5">
    <source>
        <dbReference type="ARBA" id="ARBA00022679"/>
    </source>
</evidence>
<evidence type="ECO:0000256" key="4">
    <source>
        <dbReference type="ARBA" id="ARBA00022490"/>
    </source>
</evidence>
<dbReference type="Gene3D" id="3.70.10.10">
    <property type="match status" value="1"/>
</dbReference>
<dbReference type="Pfam" id="PF00712">
    <property type="entry name" value="DNA_pol3_beta"/>
    <property type="match status" value="1"/>
</dbReference>
<keyword evidence="9" id="KW-0238">DNA-binding</keyword>
<dbReference type="CDD" id="cd00140">
    <property type="entry name" value="beta_clamp"/>
    <property type="match status" value="1"/>
</dbReference>
<feature type="domain" description="DNA polymerase III beta sliding clamp central" evidence="12">
    <location>
        <begin position="131"/>
        <end position="241"/>
    </location>
</feature>
<dbReference type="GO" id="GO:0008408">
    <property type="term" value="F:3'-5' exonuclease activity"/>
    <property type="evidence" value="ECO:0007669"/>
    <property type="project" value="InterPro"/>
</dbReference>
<keyword evidence="4 10" id="KW-0963">Cytoplasm</keyword>
<reference evidence="14" key="1">
    <citation type="submission" date="2020-08" db="EMBL/GenBank/DDBJ databases">
        <title>Genome public.</title>
        <authorList>
            <person name="Liu C."/>
            <person name="Sun Q."/>
        </authorList>
    </citation>
    <scope>NUCLEOTIDE SEQUENCE</scope>
    <source>
        <strain evidence="14">H8</strain>
    </source>
</reference>
<dbReference type="GO" id="GO:0006271">
    <property type="term" value="P:DNA strand elongation involved in DNA replication"/>
    <property type="evidence" value="ECO:0007669"/>
    <property type="project" value="TreeGrafter"/>
</dbReference>
<evidence type="ECO:0000256" key="2">
    <source>
        <dbReference type="ARBA" id="ARBA00010752"/>
    </source>
</evidence>
<evidence type="ECO:0000256" key="10">
    <source>
        <dbReference type="PIRNR" id="PIRNR000804"/>
    </source>
</evidence>
<dbReference type="GO" id="GO:0003677">
    <property type="term" value="F:DNA binding"/>
    <property type="evidence" value="ECO:0007669"/>
    <property type="project" value="UniProtKB-UniRule"/>
</dbReference>
<keyword evidence="7 10" id="KW-0235">DNA replication</keyword>
<dbReference type="AlphaFoldDB" id="A0A926DNV3"/>
<proteinExistence type="inferred from homology"/>
<dbReference type="InterPro" id="IPR046938">
    <property type="entry name" value="DNA_clamp_sf"/>
</dbReference>
<dbReference type="GO" id="GO:0009360">
    <property type="term" value="C:DNA polymerase III complex"/>
    <property type="evidence" value="ECO:0007669"/>
    <property type="project" value="InterPro"/>
</dbReference>
<dbReference type="Gene3D" id="3.10.150.10">
    <property type="entry name" value="DNA Polymerase III, subunit A, domain 2"/>
    <property type="match status" value="1"/>
</dbReference>
<evidence type="ECO:0000256" key="8">
    <source>
        <dbReference type="ARBA" id="ARBA00022932"/>
    </source>
</evidence>
<dbReference type="Pfam" id="PF02768">
    <property type="entry name" value="DNA_pol3_beta_3"/>
    <property type="match status" value="1"/>
</dbReference>
<comment type="similarity">
    <text evidence="2 10">Belongs to the beta sliding clamp family.</text>
</comment>
<dbReference type="EMBL" id="JACRSU010000004">
    <property type="protein sequence ID" value="MBC8541378.1"/>
    <property type="molecule type" value="Genomic_DNA"/>
</dbReference>
<organism evidence="14 15">
    <name type="scientific">Congzhengia minquanensis</name>
    <dbReference type="NCBI Taxonomy" id="2763657"/>
    <lineage>
        <taxon>Bacteria</taxon>
        <taxon>Bacillati</taxon>
        <taxon>Bacillota</taxon>
        <taxon>Clostridia</taxon>
        <taxon>Eubacteriales</taxon>
        <taxon>Oscillospiraceae</taxon>
        <taxon>Congzhengia</taxon>
    </lineage>
</organism>
<dbReference type="NCBIfam" id="TIGR00663">
    <property type="entry name" value="dnan"/>
    <property type="match status" value="1"/>
</dbReference>
<dbReference type="InterPro" id="IPR022637">
    <property type="entry name" value="DNA_polIII_beta_cen"/>
</dbReference>
<dbReference type="PIRSF" id="PIRSF000804">
    <property type="entry name" value="DNA_pol_III_b"/>
    <property type="match status" value="1"/>
</dbReference>
<evidence type="ECO:0000256" key="1">
    <source>
        <dbReference type="ARBA" id="ARBA00004496"/>
    </source>
</evidence>
<dbReference type="InterPro" id="IPR022634">
    <property type="entry name" value="DNA_polIII_beta_N"/>
</dbReference>
<protein>
    <recommendedName>
        <fullName evidence="3 10">Beta sliding clamp</fullName>
    </recommendedName>
</protein>
<dbReference type="GO" id="GO:0003887">
    <property type="term" value="F:DNA-directed DNA polymerase activity"/>
    <property type="evidence" value="ECO:0007669"/>
    <property type="project" value="UniProtKB-UniRule"/>
</dbReference>
<evidence type="ECO:0000256" key="7">
    <source>
        <dbReference type="ARBA" id="ARBA00022705"/>
    </source>
</evidence>
<comment type="caution">
    <text evidence="14">The sequence shown here is derived from an EMBL/GenBank/DDBJ whole genome shotgun (WGS) entry which is preliminary data.</text>
</comment>
<keyword evidence="15" id="KW-1185">Reference proteome</keyword>